<organism evidence="1">
    <name type="scientific">Corynebacterium glutamicum (strain R)</name>
    <dbReference type="NCBI Taxonomy" id="340322"/>
    <lineage>
        <taxon>Bacteria</taxon>
        <taxon>Bacillati</taxon>
        <taxon>Actinomycetota</taxon>
        <taxon>Actinomycetes</taxon>
        <taxon>Mycobacteriales</taxon>
        <taxon>Corynebacteriaceae</taxon>
        <taxon>Corynebacterium</taxon>
    </lineage>
</organism>
<evidence type="ECO:0000313" key="1">
    <source>
        <dbReference type="EMBL" id="BAF55475.1"/>
    </source>
</evidence>
<dbReference type="KEGG" id="cgt:cgR_5049"/>
<name>A0AB72VDE7_CORGB</name>
<gene>
    <name evidence="1" type="ordered locus">cgR_5049</name>
</gene>
<proteinExistence type="predicted"/>
<protein>
    <submittedName>
        <fullName evidence="1">Uncharacterized protein</fullName>
    </submittedName>
</protein>
<reference evidence="1" key="1">
    <citation type="journal article" date="2007" name="Microbiology">
        <title>Comparative analysis of the Corynebacterium glutamicum group and complete genome sequence of strain R.</title>
        <authorList>
            <person name="Yukawa H."/>
            <person name="Omumasaba C.A."/>
            <person name="Nonaka H."/>
            <person name="Kos P."/>
            <person name="Okai N."/>
            <person name="Suzuki N."/>
            <person name="Suda M."/>
            <person name="Tsuge Y."/>
            <person name="Watanabe J."/>
            <person name="Ikeda Y."/>
            <person name="Vertes A.A."/>
            <person name="Inui M."/>
        </authorList>
    </citation>
    <scope>NUCLEOTIDE SEQUENCE</scope>
    <source>
        <strain evidence="1">R</strain>
    </source>
</reference>
<dbReference type="EMBL" id="AP009044">
    <property type="protein sequence ID" value="BAF55475.1"/>
    <property type="molecule type" value="Genomic_DNA"/>
</dbReference>
<accession>A0AB72VDE7</accession>
<dbReference type="AlphaFoldDB" id="A0AB72VDE7"/>
<dbReference type="Proteomes" id="UP000006698">
    <property type="component" value="Chromosome"/>
</dbReference>
<sequence length="50" mass="5924">MVGEWRRKASFKEVRCRKNPKGLAVSSNNFTFSTRKKVFYDTNFSKLEFS</sequence>